<keyword evidence="3" id="KW-1185">Reference proteome</keyword>
<dbReference type="Proteomes" id="UP001597024">
    <property type="component" value="Unassembled WGS sequence"/>
</dbReference>
<name>A0ABW3DRT7_9ACTN</name>
<proteinExistence type="predicted"/>
<comment type="caution">
    <text evidence="2">The sequence shown here is derived from an EMBL/GenBank/DDBJ whole genome shotgun (WGS) entry which is preliminary data.</text>
</comment>
<dbReference type="EMBL" id="JBHTHX010000638">
    <property type="protein sequence ID" value="MFD0886534.1"/>
    <property type="molecule type" value="Genomic_DNA"/>
</dbReference>
<reference evidence="3" key="1">
    <citation type="journal article" date="2019" name="Int. J. Syst. Evol. Microbiol.">
        <title>The Global Catalogue of Microorganisms (GCM) 10K type strain sequencing project: providing services to taxonomists for standard genome sequencing and annotation.</title>
        <authorList>
            <consortium name="The Broad Institute Genomics Platform"/>
            <consortium name="The Broad Institute Genome Sequencing Center for Infectious Disease"/>
            <person name="Wu L."/>
            <person name="Ma J."/>
        </authorList>
    </citation>
    <scope>NUCLEOTIDE SEQUENCE [LARGE SCALE GENOMIC DNA]</scope>
    <source>
        <strain evidence="3">CCUG 62974</strain>
    </source>
</reference>
<feature type="region of interest" description="Disordered" evidence="1">
    <location>
        <begin position="38"/>
        <end position="70"/>
    </location>
</feature>
<gene>
    <name evidence="2" type="ORF">ACFQ08_18470</name>
</gene>
<protein>
    <submittedName>
        <fullName evidence="2">Uncharacterized protein</fullName>
    </submittedName>
</protein>
<accession>A0ABW3DRT7</accession>
<feature type="non-terminal residue" evidence="2">
    <location>
        <position position="70"/>
    </location>
</feature>
<organism evidence="2 3">
    <name type="scientific">Streptosporangium algeriense</name>
    <dbReference type="NCBI Taxonomy" id="1682748"/>
    <lineage>
        <taxon>Bacteria</taxon>
        <taxon>Bacillati</taxon>
        <taxon>Actinomycetota</taxon>
        <taxon>Actinomycetes</taxon>
        <taxon>Streptosporangiales</taxon>
        <taxon>Streptosporangiaceae</taxon>
        <taxon>Streptosporangium</taxon>
    </lineage>
</organism>
<evidence type="ECO:0000313" key="2">
    <source>
        <dbReference type="EMBL" id="MFD0886534.1"/>
    </source>
</evidence>
<sequence>MASHDEQWVRWHVHDDTLAARDVQCGVRNLDFPHLPLAPSAQPWRGRADTVPPGAETAADHPCLSQFVAG</sequence>
<evidence type="ECO:0000313" key="3">
    <source>
        <dbReference type="Proteomes" id="UP001597024"/>
    </source>
</evidence>
<evidence type="ECO:0000256" key="1">
    <source>
        <dbReference type="SAM" id="MobiDB-lite"/>
    </source>
</evidence>